<dbReference type="InterPro" id="IPR038718">
    <property type="entry name" value="SNF2-like_sf"/>
</dbReference>
<evidence type="ECO:0000256" key="3">
    <source>
        <dbReference type="ARBA" id="ARBA00023015"/>
    </source>
</evidence>
<dbReference type="GO" id="GO:0005524">
    <property type="term" value="F:ATP binding"/>
    <property type="evidence" value="ECO:0007669"/>
    <property type="project" value="InterPro"/>
</dbReference>
<feature type="region of interest" description="Disordered" evidence="6">
    <location>
        <begin position="1573"/>
        <end position="1638"/>
    </location>
</feature>
<dbReference type="InterPro" id="IPR000330">
    <property type="entry name" value="SNF2_N"/>
</dbReference>
<dbReference type="SMART" id="SM00487">
    <property type="entry name" value="DEXDc"/>
    <property type="match status" value="1"/>
</dbReference>
<feature type="compositionally biased region" description="Basic and acidic residues" evidence="6">
    <location>
        <begin position="149"/>
        <end position="169"/>
    </location>
</feature>
<dbReference type="Gene3D" id="3.40.50.10810">
    <property type="entry name" value="Tandem AAA-ATPase domain"/>
    <property type="match status" value="1"/>
</dbReference>
<feature type="domain" description="Helicase C-terminal" evidence="8">
    <location>
        <begin position="1125"/>
        <end position="1302"/>
    </location>
</feature>
<gene>
    <name evidence="10" type="ORF">Ahy_A01g000911</name>
</gene>
<dbReference type="InterPro" id="IPR029295">
    <property type="entry name" value="SnAC"/>
</dbReference>
<proteinExistence type="predicted"/>
<evidence type="ECO:0000313" key="11">
    <source>
        <dbReference type="Proteomes" id="UP000289738"/>
    </source>
</evidence>
<dbReference type="SUPFAM" id="SSF52540">
    <property type="entry name" value="P-loop containing nucleoside triphosphate hydrolases"/>
    <property type="match status" value="2"/>
</dbReference>
<feature type="compositionally biased region" description="Polar residues" evidence="6">
    <location>
        <begin position="1786"/>
        <end position="1796"/>
    </location>
</feature>
<dbReference type="InterPro" id="IPR014012">
    <property type="entry name" value="HSA_dom"/>
</dbReference>
<dbReference type="GO" id="GO:0005634">
    <property type="term" value="C:nucleus"/>
    <property type="evidence" value="ECO:0007669"/>
    <property type="project" value="UniProtKB-SubCell"/>
</dbReference>
<sequence length="2247" mass="247650">MASSQNVELEAANFLHKLIQNSKDEPAKLATKLHVILQHMKSSGKEHSMPYQVISRAMETVINQHGLSLSGGVQIGSSSQAVGGAKDSRRSLSENESSKLDPFPSGRPPVGPSSGAPDYYQGSVVQRSDQSFDQGSPSSLDSRSANSHSQDRRDAANWDKNLNQKDGKKATTKRKRGDTSSPLEPHVDSPSQIDPRNSVLNTRKAKLTKAEPLDDLPVKSGAYAKVQGGMAAPTGASSMVKPILSSSMQYGSVSALDDMGSSSSLTDEHKMAQIGRQSSGMETMMLRQEVPSRDTGKSAITVARSFAPFEEQQLKQLRAQCLVYLAFRNCMVPKKLHLEMALGTTSSREGNTSGVTTQVGGRNNLRQPDTTPSGSSSAAKVQEANSLPKGTESPRTMEDKVMPHSDIHMLSDERKHLSATKRGEVDRRIQERAAAQGSLATPSQQLESSSTTVAGVVNSHLDDDVNRNVQVGRSNQPPVVGLNSWTGFAGQNEASKGLPQIPTGLPIDRRDIIASQFQRTDSDLHGTMMKDGNVITKHVSPDMFKTLAVDNASKHGINFTTEQEGNERQASSNLQSPKYSMSDRWIMDQQKKRHLVERSFVQKQQKAKQRMATSFLKLKENVNSSEDISAKTKSVIELKKLQLLDLQRRLRSNFLNDFFKPIAIELEYLKSFKKHRHGRRVKQLERYEQKMKEERQKRIRERQKEFFGEIEVHKEKLDDVFKIKRERWKGFNRYVKEFHKRKERTHREKIDRIQREKINLLKINDVEGYLRMVKDAKSDRVKQLLKETEKYLQKLGSKLQEAKSAAGRFGQDDEAGSYSFPENGQTNSENEDLSDQAKHYMESNEKYYMMAHSIKESIAEQPSCLQGGKLREYQMNGLRWLVSLYNNHLNGILADEMGLGKTVQVISLICYLMETKNDRGPFLVVVPSSVLPGWDSEISFWAPVIHKIVYAGPPEERRRERIVHQKFNVLLTTYEYLMNKHDRPKLKDFSQWFNKPFESNGDNSPDEALLSEEENLLIINRLHQVLRPFVLRRLKHKVENELPEKIERLIRCEASAYQKLLMKRVEENLGSIGTTKARSVHNSVMELRNICNHPYLSQLHAEEVDNFMPKHYLPPIIRLCGKLETLDRLLPKLKAADHRVLFFSTMTRLLDVMEEYLSLKQYRYLRLDGHTTGSDRGALIDLFNRADSPYFIFLLSIRAGGVGVNLQAADTVDLQAQARAHRIGQKRDVLVLRFETVQTVEEQVRASAEHKLGVANQSITAGFFDNNTSAEDRREYLESLLRECKKEEAAPVLDDDALNDILVRSEAELDVFEAVDKKRKDDELAAWKKLVVGQATGGSDLIPPLPSRLVTDEDLKQFFEAMKISDVSKGEVESNGVKRKSGNVGGLDIQHYGRGKRAREERSYKEQWTEEEFEKMCQVESPSSLKVKEVAGISFPANVASSVVTTSNTQPTATVSAAPIPMLPSVESLPVQQIKEVIPPAKRGRGRPKRIASDKPPAVVVPQATFTTIEIEKQLPKGTELEQITSSVPHSAEVGAVMQSDTIVAHNAQPVIPINAVPPNSQPVAAAVSVQLQAGGQGRKPHGAEGTRRRGKKQAMVSPPITGGPDLKISEQFQNQHGSPPLDKIISPSDAASNNDAAHHPTTISAAANLNSGNDHLGAEIVLNAKQPPPLCTLVETDETHPSVQMEQGKVKNCKSQTGAGAPRRRGKKQATISPPIPNVPDHQDSNSNPNLQILSSSISGGKATEQKGLLDKNIKDSKCVILDQPSQILGEQDLKPREQSDDSSKQTVLLSSSEHGTIKSPGSDLEKVNNPDVCDSYVEKVKSSEINSSKIEVSENSGSGVLLTTTPTVVIEDQHLGDRTHQVAEISKSVSSIVGTSTTSLAANATRESITDALDPLTAKAVPSTPLSIVQASDSTHSPSLESMPAKRQPRKAQNRAEAPRRSGRKSASMLPAVPVAPSDQDPNLIHDAQNSSRDSLVGKAANATQAQALEILLPSGVPVHDSKRKERATNSTASKQQKVASTRIDSAAVSSDKITAFGRNQNVNDFARVMKEVFSGTCLPKPKAQDSVGSEDKSTTFVHVTTKAAIASNNQSLEDKACCEIPTTGAACSTSDVSVHLREKHSEVSNVQDLECGASLDMPTTGVMNLMQGTLPNGDEQISASTYDNKITTVENKRYFSPPETSGCDDVKAKDEQAQVYVQNLSIQGKMEVPDAIPVITSPKTGSSEKLPTGDGLVDSGIGDFTHQT</sequence>
<dbReference type="PANTHER" id="PTHR10799">
    <property type="entry name" value="SNF2/RAD54 HELICASE FAMILY"/>
    <property type="match status" value="1"/>
</dbReference>
<dbReference type="Proteomes" id="UP000289738">
    <property type="component" value="Chromosome A01"/>
</dbReference>
<feature type="domain" description="Helicase ATP-binding" evidence="7">
    <location>
        <begin position="882"/>
        <end position="1062"/>
    </location>
</feature>
<keyword evidence="11" id="KW-1185">Reference proteome</keyword>
<feature type="compositionally biased region" description="Basic and acidic residues" evidence="6">
    <location>
        <begin position="395"/>
        <end position="426"/>
    </location>
</feature>
<dbReference type="FunFam" id="3.40.50.300:FF:000871">
    <property type="entry name" value="Chromatin structure-remodeling complex protein SYD"/>
    <property type="match status" value="1"/>
</dbReference>
<feature type="region of interest" description="Disordered" evidence="6">
    <location>
        <begin position="71"/>
        <end position="198"/>
    </location>
</feature>
<dbReference type="Gene3D" id="3.40.50.300">
    <property type="entry name" value="P-loop containing nucleotide triphosphate hydrolases"/>
    <property type="match status" value="1"/>
</dbReference>
<organism evidence="10 11">
    <name type="scientific">Arachis hypogaea</name>
    <name type="common">Peanut</name>
    <dbReference type="NCBI Taxonomy" id="3818"/>
    <lineage>
        <taxon>Eukaryota</taxon>
        <taxon>Viridiplantae</taxon>
        <taxon>Streptophyta</taxon>
        <taxon>Embryophyta</taxon>
        <taxon>Tracheophyta</taxon>
        <taxon>Spermatophyta</taxon>
        <taxon>Magnoliopsida</taxon>
        <taxon>eudicotyledons</taxon>
        <taxon>Gunneridae</taxon>
        <taxon>Pentapetalae</taxon>
        <taxon>rosids</taxon>
        <taxon>fabids</taxon>
        <taxon>Fabales</taxon>
        <taxon>Fabaceae</taxon>
        <taxon>Papilionoideae</taxon>
        <taxon>50 kb inversion clade</taxon>
        <taxon>dalbergioids sensu lato</taxon>
        <taxon>Dalbergieae</taxon>
        <taxon>Pterocarpus clade</taxon>
        <taxon>Arachis</taxon>
    </lineage>
</organism>
<dbReference type="CDD" id="cd18793">
    <property type="entry name" value="SF2_C_SNF"/>
    <property type="match status" value="1"/>
</dbReference>
<dbReference type="InterPro" id="IPR014978">
    <property type="entry name" value="Gln-Leu-Gln_QLQ"/>
</dbReference>
<keyword evidence="2" id="KW-0378">Hydrolase</keyword>
<evidence type="ECO:0000256" key="5">
    <source>
        <dbReference type="ARBA" id="ARBA00023242"/>
    </source>
</evidence>
<feature type="region of interest" description="Disordered" evidence="6">
    <location>
        <begin position="1996"/>
        <end position="2026"/>
    </location>
</feature>
<dbReference type="Pfam" id="PF00271">
    <property type="entry name" value="Helicase_C"/>
    <property type="match status" value="1"/>
</dbReference>
<feature type="region of interest" description="Disordered" evidence="6">
    <location>
        <begin position="1680"/>
        <end position="1736"/>
    </location>
</feature>
<dbReference type="Pfam" id="PF14619">
    <property type="entry name" value="SnAC"/>
    <property type="match status" value="1"/>
</dbReference>
<protein>
    <recommendedName>
        <fullName evidence="12">Chromatin structure-remodeling complex protein</fullName>
    </recommendedName>
</protein>
<feature type="compositionally biased region" description="Basic and acidic residues" evidence="6">
    <location>
        <begin position="86"/>
        <end position="99"/>
    </location>
</feature>
<feature type="region of interest" description="Disordered" evidence="6">
    <location>
        <begin position="2216"/>
        <end position="2247"/>
    </location>
</feature>
<keyword evidence="3" id="KW-0805">Transcription regulation</keyword>
<feature type="compositionally biased region" description="Polar residues" evidence="6">
    <location>
        <begin position="189"/>
        <end position="198"/>
    </location>
</feature>
<feature type="compositionally biased region" description="Polar residues" evidence="6">
    <location>
        <begin position="2011"/>
        <end position="2026"/>
    </location>
</feature>
<evidence type="ECO:0000256" key="1">
    <source>
        <dbReference type="ARBA" id="ARBA00004123"/>
    </source>
</evidence>
<dbReference type="InterPro" id="IPR001650">
    <property type="entry name" value="Helicase_C-like"/>
</dbReference>
<evidence type="ECO:0000256" key="6">
    <source>
        <dbReference type="SAM" id="MobiDB-lite"/>
    </source>
</evidence>
<evidence type="ECO:0000259" key="7">
    <source>
        <dbReference type="PROSITE" id="PS51192"/>
    </source>
</evidence>
<comment type="caution">
    <text evidence="10">The sequence shown here is derived from an EMBL/GenBank/DDBJ whole genome shotgun (WGS) entry which is preliminary data.</text>
</comment>
<dbReference type="InterPro" id="IPR027417">
    <property type="entry name" value="P-loop_NTPase"/>
</dbReference>
<evidence type="ECO:0000313" key="10">
    <source>
        <dbReference type="EMBL" id="RYR76309.1"/>
    </source>
</evidence>
<evidence type="ECO:0000259" key="8">
    <source>
        <dbReference type="PROSITE" id="PS51194"/>
    </source>
</evidence>
<keyword evidence="4" id="KW-0804">Transcription</keyword>
<accession>A0A445ELG8</accession>
<feature type="region of interest" description="Disordered" evidence="6">
    <location>
        <begin position="806"/>
        <end position="834"/>
    </location>
</feature>
<dbReference type="Pfam" id="PF00176">
    <property type="entry name" value="SNF2-rel_dom"/>
    <property type="match status" value="2"/>
</dbReference>
<dbReference type="PROSITE" id="PS51204">
    <property type="entry name" value="HSA"/>
    <property type="match status" value="1"/>
</dbReference>
<dbReference type="SMART" id="SM00951">
    <property type="entry name" value="QLQ"/>
    <property type="match status" value="1"/>
</dbReference>
<feature type="domain" description="HSA" evidence="9">
    <location>
        <begin position="689"/>
        <end position="763"/>
    </location>
</feature>
<dbReference type="InterPro" id="IPR014001">
    <property type="entry name" value="Helicase_ATP-bd"/>
</dbReference>
<evidence type="ECO:0000256" key="2">
    <source>
        <dbReference type="ARBA" id="ARBA00022801"/>
    </source>
</evidence>
<name>A0A445ELG8_ARAHY</name>
<keyword evidence="5" id="KW-0539">Nucleus</keyword>
<dbReference type="PROSITE" id="PS51192">
    <property type="entry name" value="HELICASE_ATP_BIND_1"/>
    <property type="match status" value="1"/>
</dbReference>
<dbReference type="EMBL" id="SDMP01000001">
    <property type="protein sequence ID" value="RYR76309.1"/>
    <property type="molecule type" value="Genomic_DNA"/>
</dbReference>
<feature type="compositionally biased region" description="Polar residues" evidence="6">
    <location>
        <begin position="1726"/>
        <end position="1736"/>
    </location>
</feature>
<dbReference type="GO" id="GO:0016787">
    <property type="term" value="F:hydrolase activity"/>
    <property type="evidence" value="ECO:0007669"/>
    <property type="project" value="UniProtKB-KW"/>
</dbReference>
<evidence type="ECO:0000259" key="9">
    <source>
        <dbReference type="PROSITE" id="PS51204"/>
    </source>
</evidence>
<evidence type="ECO:0008006" key="12">
    <source>
        <dbReference type="Google" id="ProtNLM"/>
    </source>
</evidence>
<feature type="region of interest" description="Disordered" evidence="6">
    <location>
        <begin position="1912"/>
        <end position="1982"/>
    </location>
</feature>
<feature type="compositionally biased region" description="Polar residues" evidence="6">
    <location>
        <begin position="123"/>
        <end position="148"/>
    </location>
</feature>
<feature type="compositionally biased region" description="Basic and acidic residues" evidence="6">
    <location>
        <begin position="1773"/>
        <end position="1785"/>
    </location>
</feature>
<feature type="region of interest" description="Disordered" evidence="6">
    <location>
        <begin position="345"/>
        <end position="426"/>
    </location>
</feature>
<dbReference type="InterPro" id="IPR049730">
    <property type="entry name" value="SNF2/RAD54-like_C"/>
</dbReference>
<comment type="subcellular location">
    <subcellularLocation>
        <location evidence="1">Nucleus</location>
    </subcellularLocation>
</comment>
<dbReference type="GO" id="GO:0006355">
    <property type="term" value="P:regulation of DNA-templated transcription"/>
    <property type="evidence" value="ECO:0007669"/>
    <property type="project" value="InterPro"/>
</dbReference>
<feature type="compositionally biased region" description="Polar residues" evidence="6">
    <location>
        <begin position="1912"/>
        <end position="1922"/>
    </location>
</feature>
<dbReference type="PROSITE" id="PS51194">
    <property type="entry name" value="HELICASE_CTER"/>
    <property type="match status" value="1"/>
</dbReference>
<feature type="region of interest" description="Disordered" evidence="6">
    <location>
        <begin position="1771"/>
        <end position="1812"/>
    </location>
</feature>
<dbReference type="GO" id="GO:0048731">
    <property type="term" value="P:system development"/>
    <property type="evidence" value="ECO:0007669"/>
    <property type="project" value="UniProtKB-ARBA"/>
</dbReference>
<dbReference type="GO" id="GO:0042393">
    <property type="term" value="F:histone binding"/>
    <property type="evidence" value="ECO:0007669"/>
    <property type="project" value="InterPro"/>
</dbReference>
<reference evidence="10 11" key="1">
    <citation type="submission" date="2019-01" db="EMBL/GenBank/DDBJ databases">
        <title>Sequencing of cultivated peanut Arachis hypogaea provides insights into genome evolution and oil improvement.</title>
        <authorList>
            <person name="Chen X."/>
        </authorList>
    </citation>
    <scope>NUCLEOTIDE SEQUENCE [LARGE SCALE GENOMIC DNA]</scope>
    <source>
        <strain evidence="11">cv. Fuhuasheng</strain>
        <tissue evidence="10">Leaves</tissue>
    </source>
</reference>
<dbReference type="SMART" id="SM01314">
    <property type="entry name" value="SnAC"/>
    <property type="match status" value="1"/>
</dbReference>
<dbReference type="SMART" id="SM00490">
    <property type="entry name" value="HELICc"/>
    <property type="match status" value="1"/>
</dbReference>
<evidence type="ECO:0000256" key="4">
    <source>
        <dbReference type="ARBA" id="ARBA00023163"/>
    </source>
</evidence>
<feature type="compositionally biased region" description="Polar residues" evidence="6">
    <location>
        <begin position="345"/>
        <end position="385"/>
    </location>
</feature>